<comment type="caution">
    <text evidence="1">The sequence shown here is derived from an EMBL/GenBank/DDBJ whole genome shotgun (WGS) entry which is preliminary data.</text>
</comment>
<name>A0A0F9K928_9ZZZZ</name>
<dbReference type="Gene3D" id="3.40.630.30">
    <property type="match status" value="1"/>
</dbReference>
<organism evidence="1">
    <name type="scientific">marine sediment metagenome</name>
    <dbReference type="NCBI Taxonomy" id="412755"/>
    <lineage>
        <taxon>unclassified sequences</taxon>
        <taxon>metagenomes</taxon>
        <taxon>ecological metagenomes</taxon>
    </lineage>
</organism>
<accession>A0A0F9K928</accession>
<proteinExistence type="predicted"/>
<gene>
    <name evidence="1" type="ORF">LCGC14_1433570</name>
</gene>
<dbReference type="InterPro" id="IPR016181">
    <property type="entry name" value="Acyl_CoA_acyltransferase"/>
</dbReference>
<sequence length="143" mass="15736">MTDTADPLDTLTVRSLPPEEYPRILDAPGPLSELPGLPDPDHSRIIVLEDADGQIRGYWLLFNAIHAEPLYLAPEVRQRAKAGRDLLRQVYTELREAGVQTVFAVVSPEDLDTIGPMAEHLGLHPLPGTIYMGQVSTVEETEG</sequence>
<dbReference type="EMBL" id="LAZR01009691">
    <property type="protein sequence ID" value="KKM71146.1"/>
    <property type="molecule type" value="Genomic_DNA"/>
</dbReference>
<reference evidence="1" key="1">
    <citation type="journal article" date="2015" name="Nature">
        <title>Complex archaea that bridge the gap between prokaryotes and eukaryotes.</title>
        <authorList>
            <person name="Spang A."/>
            <person name="Saw J.H."/>
            <person name="Jorgensen S.L."/>
            <person name="Zaremba-Niedzwiedzka K."/>
            <person name="Martijn J."/>
            <person name="Lind A.E."/>
            <person name="van Eijk R."/>
            <person name="Schleper C."/>
            <person name="Guy L."/>
            <person name="Ettema T.J."/>
        </authorList>
    </citation>
    <scope>NUCLEOTIDE SEQUENCE</scope>
</reference>
<evidence type="ECO:0000313" key="1">
    <source>
        <dbReference type="EMBL" id="KKM71146.1"/>
    </source>
</evidence>
<dbReference type="SUPFAM" id="SSF55729">
    <property type="entry name" value="Acyl-CoA N-acyltransferases (Nat)"/>
    <property type="match status" value="1"/>
</dbReference>
<dbReference type="AlphaFoldDB" id="A0A0F9K928"/>
<protein>
    <recommendedName>
        <fullName evidence="2">N-acetyltransferase domain-containing protein</fullName>
    </recommendedName>
</protein>
<evidence type="ECO:0008006" key="2">
    <source>
        <dbReference type="Google" id="ProtNLM"/>
    </source>
</evidence>